<dbReference type="GO" id="GO:0004181">
    <property type="term" value="F:metallocarboxypeptidase activity"/>
    <property type="evidence" value="ECO:0007669"/>
    <property type="project" value="InterPro"/>
</dbReference>
<accession>A0A382C820</accession>
<feature type="domain" description="Peptidase M14" evidence="1">
    <location>
        <begin position="61"/>
        <end position="365"/>
    </location>
</feature>
<dbReference type="InterPro" id="IPR000834">
    <property type="entry name" value="Peptidase_M14"/>
</dbReference>
<dbReference type="EMBL" id="UINC01033243">
    <property type="protein sequence ID" value="SVB22210.1"/>
    <property type="molecule type" value="Genomic_DNA"/>
</dbReference>
<protein>
    <recommendedName>
        <fullName evidence="1">Peptidase M14 domain-containing protein</fullName>
    </recommendedName>
</protein>
<evidence type="ECO:0000259" key="1">
    <source>
        <dbReference type="PROSITE" id="PS52035"/>
    </source>
</evidence>
<name>A0A382C820_9ZZZZ</name>
<organism evidence="2">
    <name type="scientific">marine metagenome</name>
    <dbReference type="NCBI Taxonomy" id="408172"/>
    <lineage>
        <taxon>unclassified sequences</taxon>
        <taxon>metagenomes</taxon>
        <taxon>ecological metagenomes</taxon>
    </lineage>
</organism>
<dbReference type="Gene3D" id="3.40.630.10">
    <property type="entry name" value="Zn peptidases"/>
    <property type="match status" value="1"/>
</dbReference>
<proteinExistence type="predicted"/>
<reference evidence="2" key="1">
    <citation type="submission" date="2018-05" db="EMBL/GenBank/DDBJ databases">
        <authorList>
            <person name="Lanie J.A."/>
            <person name="Ng W.-L."/>
            <person name="Kazmierczak K.M."/>
            <person name="Andrzejewski T.M."/>
            <person name="Davidsen T.M."/>
            <person name="Wayne K.J."/>
            <person name="Tettelin H."/>
            <person name="Glass J.I."/>
            <person name="Rusch D."/>
            <person name="Podicherti R."/>
            <person name="Tsui H.-C.T."/>
            <person name="Winkler M.E."/>
        </authorList>
    </citation>
    <scope>NUCLEOTIDE SEQUENCE</scope>
</reference>
<sequence length="365" mass="41950">MNRYLIKLLIIIPCVFLSGKEISVHPEPGKGIYEKPFFPMDEYKENVALPDSLWGFSLGSKPASHDEIVTYFEYLDEVFSNAKLYDYGKTYEGRRLVYLVITSEKNFSRLDTIRGNILKLSDPRTIDNSSEAKRIIAHTPAISWMSYSIHGDELSGADAGVQLAFQLLAGTDSYSKLIRDSLVVCIDPLQNPDGRTRFLAQMTQWNGAMINYDTQSAHHRGNWPQGRGNHYLFDLNRDWFAQVHPESKGKVKAIMDWHPQLVVDGHEMGPMDTYLFNPPREPYNPFMPELIYKWWKIMSLEHSAAFDKYGWNYYTREWNEEFFPGYGSSWSIYTGAVGLLYEQAGVDGSQVIQRDGTVLTYRESV</sequence>
<dbReference type="PROSITE" id="PS52035">
    <property type="entry name" value="PEPTIDASE_M14"/>
    <property type="match status" value="1"/>
</dbReference>
<dbReference type="AlphaFoldDB" id="A0A382C820"/>
<dbReference type="SUPFAM" id="SSF53187">
    <property type="entry name" value="Zn-dependent exopeptidases"/>
    <property type="match status" value="1"/>
</dbReference>
<gene>
    <name evidence="2" type="ORF">METZ01_LOCUS175064</name>
</gene>
<feature type="non-terminal residue" evidence="2">
    <location>
        <position position="365"/>
    </location>
</feature>
<dbReference type="GO" id="GO:0006508">
    <property type="term" value="P:proteolysis"/>
    <property type="evidence" value="ECO:0007669"/>
    <property type="project" value="InterPro"/>
</dbReference>
<dbReference type="Pfam" id="PF00246">
    <property type="entry name" value="Peptidase_M14"/>
    <property type="match status" value="1"/>
</dbReference>
<dbReference type="GO" id="GO:0008270">
    <property type="term" value="F:zinc ion binding"/>
    <property type="evidence" value="ECO:0007669"/>
    <property type="project" value="InterPro"/>
</dbReference>
<evidence type="ECO:0000313" key="2">
    <source>
        <dbReference type="EMBL" id="SVB22210.1"/>
    </source>
</evidence>